<dbReference type="AlphaFoldDB" id="A0A4S8YZY2"/>
<gene>
    <name evidence="2" type="ORF">D6D19_10441</name>
</gene>
<name>A0A4S8YZY2_AURPU</name>
<evidence type="ECO:0000313" key="3">
    <source>
        <dbReference type="Proteomes" id="UP000308802"/>
    </source>
</evidence>
<keyword evidence="1" id="KW-0472">Membrane</keyword>
<accession>A0A4S8YZY2</accession>
<feature type="transmembrane region" description="Helical" evidence="1">
    <location>
        <begin position="247"/>
        <end position="266"/>
    </location>
</feature>
<dbReference type="Proteomes" id="UP000308802">
    <property type="component" value="Unassembled WGS sequence"/>
</dbReference>
<dbReference type="PANTHER" id="PTHR42024:SF1">
    <property type="entry name" value="AMINO ACID PERMEASE_ SLC12A DOMAIN-CONTAINING PROTEIN"/>
    <property type="match status" value="1"/>
</dbReference>
<sequence length="335" mass="37600">MRYEVRVKSNNVSGVRRSQFPTMYDLRAPQFYAKYGSALATYPIIPLNLREHKKSIAVHFSVLVFFTSILPVVLYFILKYGASLSPHTTFIIILPVIGLPALLGFVVRTYKLIRFQDYRPLGCNTWWTFDYFHFNFILGIIYVVILFTFGNTEDETNMRLLSLYLPLVMFQLSGQFILVRLLDFCGLRTPFRISSSPKGSSIPSGAAVVAEDIIAVDGSCKVEFRAAWQARLAISPAAARTAVRMDWLWGVSGLSCGAVLMVIVFTADNPDVGFALTWTITVVWGAIMAYATTQIIKKTTALERQNLENDGVERHNFSSIALKDHAPSTTLVERV</sequence>
<feature type="transmembrane region" description="Helical" evidence="1">
    <location>
        <begin position="131"/>
        <end position="149"/>
    </location>
</feature>
<organism evidence="2 3">
    <name type="scientific">Aureobasidium pullulans</name>
    <name type="common">Black yeast</name>
    <name type="synonym">Pullularia pullulans</name>
    <dbReference type="NCBI Taxonomy" id="5580"/>
    <lineage>
        <taxon>Eukaryota</taxon>
        <taxon>Fungi</taxon>
        <taxon>Dikarya</taxon>
        <taxon>Ascomycota</taxon>
        <taxon>Pezizomycotina</taxon>
        <taxon>Dothideomycetes</taxon>
        <taxon>Dothideomycetidae</taxon>
        <taxon>Dothideales</taxon>
        <taxon>Saccotheciaceae</taxon>
        <taxon>Aureobasidium</taxon>
    </lineage>
</organism>
<keyword evidence="1" id="KW-1133">Transmembrane helix</keyword>
<reference evidence="2 3" key="1">
    <citation type="submission" date="2018-10" db="EMBL/GenBank/DDBJ databases">
        <title>Fifty Aureobasidium pullulans genomes reveal a recombining polyextremotolerant generalist.</title>
        <authorList>
            <person name="Gostincar C."/>
            <person name="Turk M."/>
            <person name="Zajc J."/>
            <person name="Gunde-Cimerman N."/>
        </authorList>
    </citation>
    <scope>NUCLEOTIDE SEQUENCE [LARGE SCALE GENOMIC DNA]</scope>
    <source>
        <strain evidence="2 3">EXF-10659</strain>
    </source>
</reference>
<keyword evidence="1" id="KW-0812">Transmembrane</keyword>
<evidence type="ECO:0000256" key="1">
    <source>
        <dbReference type="SAM" id="Phobius"/>
    </source>
</evidence>
<feature type="transmembrane region" description="Helical" evidence="1">
    <location>
        <begin position="56"/>
        <end position="78"/>
    </location>
</feature>
<protein>
    <submittedName>
        <fullName evidence="2">Uncharacterized protein</fullName>
    </submittedName>
</protein>
<feature type="transmembrane region" description="Helical" evidence="1">
    <location>
        <begin position="90"/>
        <end position="110"/>
    </location>
</feature>
<evidence type="ECO:0000313" key="2">
    <source>
        <dbReference type="EMBL" id="THW58186.1"/>
    </source>
</evidence>
<dbReference type="PANTHER" id="PTHR42024">
    <property type="entry name" value="AMINO ACID PERMEASE_ SLC12A DOMAIN-CONTAINING PROTEIN"/>
    <property type="match status" value="1"/>
</dbReference>
<feature type="transmembrane region" description="Helical" evidence="1">
    <location>
        <begin position="272"/>
        <end position="291"/>
    </location>
</feature>
<dbReference type="EMBL" id="QZAO01000789">
    <property type="protein sequence ID" value="THW58186.1"/>
    <property type="molecule type" value="Genomic_DNA"/>
</dbReference>
<feature type="transmembrane region" description="Helical" evidence="1">
    <location>
        <begin position="161"/>
        <end position="182"/>
    </location>
</feature>
<comment type="caution">
    <text evidence="2">The sequence shown here is derived from an EMBL/GenBank/DDBJ whole genome shotgun (WGS) entry which is preliminary data.</text>
</comment>
<proteinExistence type="predicted"/>